<dbReference type="KEGG" id="srt:Srot_1148"/>
<gene>
    <name evidence="2" type="ordered locus">Srot_1148</name>
</gene>
<dbReference type="Proteomes" id="UP000002247">
    <property type="component" value="Chromosome"/>
</dbReference>
<feature type="compositionally biased region" description="Low complexity" evidence="1">
    <location>
        <begin position="126"/>
        <end position="146"/>
    </location>
</feature>
<evidence type="ECO:0000256" key="1">
    <source>
        <dbReference type="SAM" id="MobiDB-lite"/>
    </source>
</evidence>
<dbReference type="STRING" id="640132.Srot_1148"/>
<dbReference type="EMBL" id="CP001958">
    <property type="protein sequence ID" value="ADG97620.1"/>
    <property type="molecule type" value="Genomic_DNA"/>
</dbReference>
<protein>
    <submittedName>
        <fullName evidence="2">Uncharacterized protein</fullName>
    </submittedName>
</protein>
<dbReference type="AlphaFoldDB" id="D6ZF96"/>
<dbReference type="HOGENOM" id="CLU_1320155_0_0_11"/>
<name>D6ZF96_SEGRD</name>
<sequence>MFPLISGFGVRVPAGARVRPRSEAFLTWGFLLLDLVLVSEQLNVRQKDGLRAGPKSGQAPGLVDASLRSARPGRRTRGRIVLAHHGTRTTRPAHLDQASKAGQRHFERAEAFCDPVKQHTGLGSLPPTAHQTPPAAAASAARPNHQPVRKSKPSSGSYIEGSPRATLRPTPKKRSAVSSPTPFDCRPDSEPRAPRKSPGHASLRALKK</sequence>
<feature type="region of interest" description="Disordered" evidence="1">
    <location>
        <begin position="117"/>
        <end position="208"/>
    </location>
</feature>
<keyword evidence="3" id="KW-1185">Reference proteome</keyword>
<accession>D6ZF96</accession>
<proteinExistence type="predicted"/>
<evidence type="ECO:0000313" key="3">
    <source>
        <dbReference type="Proteomes" id="UP000002247"/>
    </source>
</evidence>
<reference evidence="2 3" key="1">
    <citation type="journal article" date="2010" name="Stand. Genomic Sci.">
        <title>Complete genome sequence of Segniliparus rotundus type strain (CDC 1076).</title>
        <authorList>
            <person name="Sikorski J."/>
            <person name="Lapidus A."/>
            <person name="Copeland A."/>
            <person name="Misra M."/>
            <person name="Glavina Del Rio T."/>
            <person name="Nolan M."/>
            <person name="Lucas S."/>
            <person name="Chen F."/>
            <person name="Tice H."/>
            <person name="Cheng J.F."/>
            <person name="Jando M."/>
            <person name="Schneider S."/>
            <person name="Bruce D."/>
            <person name="Goodwin L."/>
            <person name="Pitluck S."/>
            <person name="Liolios K."/>
            <person name="Mikhailova N."/>
            <person name="Pati A."/>
            <person name="Ivanova N."/>
            <person name="Mavromatis K."/>
            <person name="Chen A."/>
            <person name="Palaniappan K."/>
            <person name="Chertkov O."/>
            <person name="Land M."/>
            <person name="Hauser L."/>
            <person name="Chang Y.J."/>
            <person name="Jeffries C.D."/>
            <person name="Brettin T."/>
            <person name="Detter J.C."/>
            <person name="Han C."/>
            <person name="Rohde M."/>
            <person name="Goker M."/>
            <person name="Bristow J."/>
            <person name="Eisen J.A."/>
            <person name="Markowitz V."/>
            <person name="Hugenholtz P."/>
            <person name="Kyrpides N.C."/>
            <person name="Klenk H.P."/>
        </authorList>
    </citation>
    <scope>NUCLEOTIDE SEQUENCE [LARGE SCALE GENOMIC DNA]</scope>
    <source>
        <strain evidence="3">ATCC BAA-972 / CDC 1076 / CIP 108378 / DSM 44985 / JCM 13578</strain>
    </source>
</reference>
<evidence type="ECO:0000313" key="2">
    <source>
        <dbReference type="EMBL" id="ADG97620.1"/>
    </source>
</evidence>
<organism evidence="2 3">
    <name type="scientific">Segniliparus rotundus (strain ATCC BAA-972 / CDC 1076 / CIP 108378 / DSM 44985 / JCM 13578)</name>
    <dbReference type="NCBI Taxonomy" id="640132"/>
    <lineage>
        <taxon>Bacteria</taxon>
        <taxon>Bacillati</taxon>
        <taxon>Actinomycetota</taxon>
        <taxon>Actinomycetes</taxon>
        <taxon>Mycobacteriales</taxon>
        <taxon>Segniliparaceae</taxon>
        <taxon>Segniliparus</taxon>
    </lineage>
</organism>